<comment type="cofactor">
    <cofactor evidence="1">
        <name>FAD</name>
        <dbReference type="ChEBI" id="CHEBI:57692"/>
    </cofactor>
</comment>
<dbReference type="InterPro" id="IPR051104">
    <property type="entry name" value="FAD_monoxygenase"/>
</dbReference>
<dbReference type="GO" id="GO:0044550">
    <property type="term" value="P:secondary metabolite biosynthetic process"/>
    <property type="evidence" value="ECO:0007669"/>
    <property type="project" value="TreeGrafter"/>
</dbReference>
<dbReference type="PANTHER" id="PTHR46720">
    <property type="entry name" value="HYDROXYLASE, PUTATIVE (AFU_ORTHOLOGUE AFUA_3G01460)-RELATED"/>
    <property type="match status" value="1"/>
</dbReference>
<name>A0A7S9KN41_EPIFF</name>
<sequence>MSSSIRVAILGEGLAGACLLHALLNHPHLDVHIFESAAEFKEAGAAIGVTLNGLDALGLIGSSAPRPPDVLSVQAPHPHGRRRLTSIVHRAAVLRELLGGVPPERMHASRILARVERAAQEDGPVTLHFADGTTHEL</sequence>
<dbReference type="OrthoDB" id="16820at2759"/>
<dbReference type="AlphaFoldDB" id="A0A7S9KN41"/>
<evidence type="ECO:0000313" key="8">
    <source>
        <dbReference type="Proteomes" id="UP000594364"/>
    </source>
</evidence>
<evidence type="ECO:0000256" key="1">
    <source>
        <dbReference type="ARBA" id="ARBA00001974"/>
    </source>
</evidence>
<dbReference type="InterPro" id="IPR036188">
    <property type="entry name" value="FAD/NAD-bd_sf"/>
</dbReference>
<keyword evidence="3" id="KW-0285">Flavoprotein</keyword>
<organism evidence="7 8">
    <name type="scientific">Epichloe festucae (strain Fl1)</name>
    <dbReference type="NCBI Taxonomy" id="877507"/>
    <lineage>
        <taxon>Eukaryota</taxon>
        <taxon>Fungi</taxon>
        <taxon>Dikarya</taxon>
        <taxon>Ascomycota</taxon>
        <taxon>Pezizomycotina</taxon>
        <taxon>Sordariomycetes</taxon>
        <taxon>Hypocreomycetidae</taxon>
        <taxon>Hypocreales</taxon>
        <taxon>Clavicipitaceae</taxon>
        <taxon>Epichloe</taxon>
    </lineage>
</organism>
<keyword evidence="4" id="KW-0274">FAD</keyword>
<evidence type="ECO:0000256" key="2">
    <source>
        <dbReference type="ARBA" id="ARBA00007992"/>
    </source>
</evidence>
<evidence type="ECO:0000256" key="6">
    <source>
        <dbReference type="ARBA" id="ARBA00023033"/>
    </source>
</evidence>
<dbReference type="Proteomes" id="UP000594364">
    <property type="component" value="Chromosome 2"/>
</dbReference>
<dbReference type="EMBL" id="CP031386">
    <property type="protein sequence ID" value="QPG95442.1"/>
    <property type="molecule type" value="Genomic_DNA"/>
</dbReference>
<proteinExistence type="inferred from homology"/>
<comment type="similarity">
    <text evidence="2">Belongs to the paxM FAD-dependent monooxygenase family.</text>
</comment>
<keyword evidence="5" id="KW-0560">Oxidoreductase</keyword>
<dbReference type="SUPFAM" id="SSF51905">
    <property type="entry name" value="FAD/NAD(P)-binding domain"/>
    <property type="match status" value="1"/>
</dbReference>
<keyword evidence="6" id="KW-0503">Monooxygenase</keyword>
<accession>A0A7S9KN41</accession>
<keyword evidence="8" id="KW-1185">Reference proteome</keyword>
<dbReference type="PANTHER" id="PTHR46720:SF3">
    <property type="entry name" value="FAD-BINDING DOMAIN-CONTAINING PROTEIN-RELATED"/>
    <property type="match status" value="1"/>
</dbReference>
<evidence type="ECO:0000256" key="4">
    <source>
        <dbReference type="ARBA" id="ARBA00022827"/>
    </source>
</evidence>
<dbReference type="Gene3D" id="3.50.50.60">
    <property type="entry name" value="FAD/NAD(P)-binding domain"/>
    <property type="match status" value="1"/>
</dbReference>
<evidence type="ECO:0000313" key="7">
    <source>
        <dbReference type="EMBL" id="QPG95442.1"/>
    </source>
</evidence>
<evidence type="ECO:0000256" key="5">
    <source>
        <dbReference type="ARBA" id="ARBA00023002"/>
    </source>
</evidence>
<evidence type="ECO:0000256" key="3">
    <source>
        <dbReference type="ARBA" id="ARBA00022630"/>
    </source>
</evidence>
<protein>
    <submittedName>
        <fullName evidence="7">Uncharacterized protein</fullName>
    </submittedName>
</protein>
<gene>
    <name evidence="7" type="ORF">C2857_000679</name>
</gene>
<dbReference type="GO" id="GO:0004497">
    <property type="term" value="F:monooxygenase activity"/>
    <property type="evidence" value="ECO:0007669"/>
    <property type="project" value="UniProtKB-KW"/>
</dbReference>
<reference evidence="7 8" key="1">
    <citation type="journal article" date="2018" name="PLoS Genet.">
        <title>Repeat elements organise 3D genome structure and mediate transcription in the filamentous fungus Epichloe festucae.</title>
        <authorList>
            <person name="Winter D.J."/>
            <person name="Ganley A.R.D."/>
            <person name="Young C.A."/>
            <person name="Liachko I."/>
            <person name="Schardl C.L."/>
            <person name="Dupont P.Y."/>
            <person name="Berry D."/>
            <person name="Ram A."/>
            <person name="Scott B."/>
            <person name="Cox M.P."/>
        </authorList>
    </citation>
    <scope>NUCLEOTIDE SEQUENCE [LARGE SCALE GENOMIC DNA]</scope>
    <source>
        <strain evidence="7 8">Fl1</strain>
    </source>
</reference>